<dbReference type="Gramene" id="Solyc06g033880.1.1">
    <property type="protein sequence ID" value="Solyc06g033880.1.1"/>
    <property type="gene ID" value="Solyc06g033880.1"/>
</dbReference>
<proteinExistence type="predicted"/>
<feature type="region of interest" description="Disordered" evidence="1">
    <location>
        <begin position="1"/>
        <end position="25"/>
    </location>
</feature>
<feature type="compositionally biased region" description="Polar residues" evidence="1">
    <location>
        <begin position="1"/>
        <end position="10"/>
    </location>
</feature>
<dbReference type="AlphaFoldDB" id="K4C4L2"/>
<dbReference type="InParanoid" id="K4C4L2"/>
<evidence type="ECO:0000313" key="3">
    <source>
        <dbReference type="Proteomes" id="UP000004994"/>
    </source>
</evidence>
<dbReference type="PaxDb" id="4081-Solyc06g033880.1.1"/>
<accession>K4C4L2</accession>
<reference evidence="2" key="1">
    <citation type="journal article" date="2012" name="Nature">
        <title>The tomato genome sequence provides insights into fleshy fruit evolution.</title>
        <authorList>
            <consortium name="Tomato Genome Consortium"/>
        </authorList>
    </citation>
    <scope>NUCLEOTIDE SEQUENCE [LARGE SCALE GENOMIC DNA]</scope>
    <source>
        <strain evidence="2">cv. Heinz 1706</strain>
    </source>
</reference>
<name>K4C4L2_SOLLC</name>
<dbReference type="Proteomes" id="UP000004994">
    <property type="component" value="Chromosome 6"/>
</dbReference>
<evidence type="ECO:0000313" key="2">
    <source>
        <dbReference type="EnsemblPlants" id="Solyc06g033880.1.1"/>
    </source>
</evidence>
<reference evidence="2" key="2">
    <citation type="submission" date="2015-06" db="UniProtKB">
        <authorList>
            <consortium name="EnsemblPlants"/>
        </authorList>
    </citation>
    <scope>IDENTIFICATION</scope>
    <source>
        <strain evidence="2">cv. Heinz 1706</strain>
    </source>
</reference>
<sequence>MSKSSIPSSHATRKISRNKSKKQSSIFIDSESSDNFFHPASVASSRGLKDLPFESPVISHIMATTLLPRADSHSMLTLHDTFSVYCLISCIKYRSSSATTLVPSKAWASFTLVPHGFLKLTVKAWAIRMRRVDDVMTKLAANGEQVDSLKDLLLAAHHKTDNVKDVSNKTSVDVDDIH</sequence>
<protein>
    <submittedName>
        <fullName evidence="2">Uncharacterized protein</fullName>
    </submittedName>
</protein>
<dbReference type="HOGENOM" id="CLU_1417377_0_0_1"/>
<feature type="compositionally biased region" description="Basic residues" evidence="1">
    <location>
        <begin position="11"/>
        <end position="22"/>
    </location>
</feature>
<dbReference type="EnsemblPlants" id="Solyc06g033880.1.1">
    <property type="protein sequence ID" value="Solyc06g033880.1.1"/>
    <property type="gene ID" value="Solyc06g033880.1"/>
</dbReference>
<evidence type="ECO:0000256" key="1">
    <source>
        <dbReference type="SAM" id="MobiDB-lite"/>
    </source>
</evidence>
<organism evidence="2">
    <name type="scientific">Solanum lycopersicum</name>
    <name type="common">Tomato</name>
    <name type="synonym">Lycopersicon esculentum</name>
    <dbReference type="NCBI Taxonomy" id="4081"/>
    <lineage>
        <taxon>Eukaryota</taxon>
        <taxon>Viridiplantae</taxon>
        <taxon>Streptophyta</taxon>
        <taxon>Embryophyta</taxon>
        <taxon>Tracheophyta</taxon>
        <taxon>Spermatophyta</taxon>
        <taxon>Magnoliopsida</taxon>
        <taxon>eudicotyledons</taxon>
        <taxon>Gunneridae</taxon>
        <taxon>Pentapetalae</taxon>
        <taxon>asterids</taxon>
        <taxon>lamiids</taxon>
        <taxon>Solanales</taxon>
        <taxon>Solanaceae</taxon>
        <taxon>Solanoideae</taxon>
        <taxon>Solaneae</taxon>
        <taxon>Solanum</taxon>
        <taxon>Solanum subgen. Lycopersicon</taxon>
    </lineage>
</organism>
<dbReference type="OMA" id="SHIMATT"/>
<keyword evidence="3" id="KW-1185">Reference proteome</keyword>